<dbReference type="Proteomes" id="UP000014227">
    <property type="component" value="Chromosome I"/>
</dbReference>
<proteinExistence type="predicted"/>
<dbReference type="Gene3D" id="2.60.40.1180">
    <property type="entry name" value="Golgi alpha-mannosidase II"/>
    <property type="match status" value="1"/>
</dbReference>
<dbReference type="InParanoid" id="S0ESX6"/>
<gene>
    <name evidence="2" type="ORF">CCALI_00681</name>
</gene>
<dbReference type="RefSeq" id="WP_016482068.1">
    <property type="nucleotide sequence ID" value="NC_021487.1"/>
</dbReference>
<dbReference type="AlphaFoldDB" id="S0ESX6"/>
<organism evidence="2 3">
    <name type="scientific">Chthonomonas calidirosea (strain DSM 23976 / ICMP 18418 / T49)</name>
    <dbReference type="NCBI Taxonomy" id="1303518"/>
    <lineage>
        <taxon>Bacteria</taxon>
        <taxon>Bacillati</taxon>
        <taxon>Armatimonadota</taxon>
        <taxon>Chthonomonadia</taxon>
        <taxon>Chthonomonadales</taxon>
        <taxon>Chthonomonadaceae</taxon>
        <taxon>Chthonomonas</taxon>
    </lineage>
</organism>
<keyword evidence="2" id="KW-0378">Hydrolase</keyword>
<dbReference type="InterPro" id="IPR017853">
    <property type="entry name" value="GH"/>
</dbReference>
<dbReference type="STRING" id="454171.CP488_00472"/>
<feature type="domain" description="Glycoside hydrolase family 44 catalytic" evidence="1">
    <location>
        <begin position="96"/>
        <end position="332"/>
    </location>
</feature>
<accession>S0ESX6</accession>
<sequence>MSSRKRSAAQKQLLSRRALITGAIGGFVAPLALQIRPRSQGPTLQVNVLMNRHPINPHIYGINEYGVDPDLAKEIRLPATRWGGDATTRYNWQVDASNAGADWFFMAGNGKDNPVPGQSSDEYVQKALSIGASPIITIPIIQYINKVSQWDCSFPVSIFGPQQAVNPYVHPIVNGKQTDAGNGIRPDGSLITLTTDQILRIHIVNTPDFQKTWIRHLVQKFGTAAHGGVPIYQMDNEPFGWSNTHRDVHPQQPTYTEIVERTIPFAKAVKEIDPTAKVLGPGDFGYAAYRGSPEKNPGNLWNVQYYLQALHQASEQAGVRLLDYLDEHYYPTKDDGLPNDDNDPAVQAWRLRATRSLWDPTYVEKDWIGKYFGPIALIPSMKKWVGQFFPGCKISITEYNFGALNTLNGALAQADVLGIFGREGLDLATLWGSPKASDPGAYAFRIYRNYDGKGSAYGDIWVHSVSANQDQLAVYGAQRLKDHALTLVVINKTADDLTSPLQLTGFYPKSTAEVYRYSGANLQAIKRQPNLAVSHNGFQTTYPANSITLIVLHPKE</sequence>
<dbReference type="HOGENOM" id="CLU_015111_1_0_0"/>
<reference evidence="3" key="1">
    <citation type="submission" date="2013-03" db="EMBL/GenBank/DDBJ databases">
        <title>Genome sequence of Chthonomonas calidirosea, the first sequenced genome from the Armatimonadetes phylum (formally candidate division OP10).</title>
        <authorList>
            <person name="Lee K.C.Y."/>
            <person name="Morgan X.C."/>
            <person name="Dunfield P.F."/>
            <person name="Tamas I."/>
            <person name="Houghton K.M."/>
            <person name="Vyssotski M."/>
            <person name="Ryan J.L.J."/>
            <person name="Lagutin K."/>
            <person name="McDonald I.R."/>
            <person name="Stott M.B."/>
        </authorList>
    </citation>
    <scope>NUCLEOTIDE SEQUENCE [LARGE SCALE GENOMIC DNA]</scope>
    <source>
        <strain evidence="3">DSM 23976 / ICMP 18418 / T49</strain>
    </source>
</reference>
<keyword evidence="3" id="KW-1185">Reference proteome</keyword>
<dbReference type="InterPro" id="IPR013780">
    <property type="entry name" value="Glyco_hydro_b"/>
</dbReference>
<dbReference type="KEGG" id="ccz:CCALI_00681"/>
<dbReference type="Pfam" id="PF12891">
    <property type="entry name" value="Glyco_hydro_44"/>
    <property type="match status" value="1"/>
</dbReference>
<dbReference type="InterPro" id="IPR024745">
    <property type="entry name" value="GH44_cat"/>
</dbReference>
<evidence type="ECO:0000259" key="1">
    <source>
        <dbReference type="Pfam" id="PF12891"/>
    </source>
</evidence>
<name>S0ESX6_CHTCT</name>
<dbReference type="OrthoDB" id="9803686at2"/>
<evidence type="ECO:0000313" key="2">
    <source>
        <dbReference type="EMBL" id="CCW34506.1"/>
    </source>
</evidence>
<dbReference type="SUPFAM" id="SSF51445">
    <property type="entry name" value="(Trans)glycosidases"/>
    <property type="match status" value="1"/>
</dbReference>
<evidence type="ECO:0000313" key="3">
    <source>
        <dbReference type="Proteomes" id="UP000014227"/>
    </source>
</evidence>
<dbReference type="PATRIC" id="fig|1303518.3.peg.687"/>
<dbReference type="GO" id="GO:0016787">
    <property type="term" value="F:hydrolase activity"/>
    <property type="evidence" value="ECO:0007669"/>
    <property type="project" value="UniProtKB-KW"/>
</dbReference>
<dbReference type="eggNOG" id="COG4733">
    <property type="taxonomic scope" value="Bacteria"/>
</dbReference>
<dbReference type="Gene3D" id="3.20.20.80">
    <property type="entry name" value="Glycosidases"/>
    <property type="match status" value="1"/>
</dbReference>
<dbReference type="EMBL" id="HF951689">
    <property type="protein sequence ID" value="CCW34506.1"/>
    <property type="molecule type" value="Genomic_DNA"/>
</dbReference>
<protein>
    <submittedName>
        <fullName evidence="2">Glycoside hydrolase family 44</fullName>
    </submittedName>
</protein>